<accession>A0A9X1WG94</accession>
<keyword evidence="2" id="KW-1185">Reference proteome</keyword>
<dbReference type="PANTHER" id="PTHR43619:SF2">
    <property type="entry name" value="S-ADENOSYL-L-METHIONINE-DEPENDENT METHYLTRANSFERASES SUPERFAMILY PROTEIN"/>
    <property type="match status" value="1"/>
</dbReference>
<dbReference type="RefSeq" id="WP_244359110.1">
    <property type="nucleotide sequence ID" value="NZ_JAJNNZ010000021.1"/>
</dbReference>
<keyword evidence="1" id="KW-0808">Transferase</keyword>
<comment type="caution">
    <text evidence="1">The sequence shown here is derived from an EMBL/GenBank/DDBJ whole genome shotgun (WGS) entry which is preliminary data.</text>
</comment>
<dbReference type="AlphaFoldDB" id="A0A9X1WG94"/>
<dbReference type="Gene3D" id="3.40.50.150">
    <property type="entry name" value="Vaccinia Virus protein VP39"/>
    <property type="match status" value="1"/>
</dbReference>
<dbReference type="PIRSF" id="PIRSF028177">
    <property type="entry name" value="Polyketide_synth_Omtfrase_TcmP"/>
    <property type="match status" value="1"/>
</dbReference>
<dbReference type="InterPro" id="IPR029063">
    <property type="entry name" value="SAM-dependent_MTases_sf"/>
</dbReference>
<dbReference type="GO" id="GO:0008168">
    <property type="term" value="F:methyltransferase activity"/>
    <property type="evidence" value="ECO:0007669"/>
    <property type="project" value="UniProtKB-KW"/>
</dbReference>
<evidence type="ECO:0000313" key="1">
    <source>
        <dbReference type="EMBL" id="MCJ2378713.1"/>
    </source>
</evidence>
<gene>
    <name evidence="1" type="ORF">LNL84_18030</name>
</gene>
<evidence type="ECO:0000313" key="2">
    <source>
        <dbReference type="Proteomes" id="UP001139488"/>
    </source>
</evidence>
<protein>
    <submittedName>
        <fullName evidence="1">Class I SAM-dependent methyltransferase</fullName>
    </submittedName>
</protein>
<name>A0A9X1WG94_9VIBR</name>
<reference evidence="1" key="1">
    <citation type="submission" date="2021-11" db="EMBL/GenBank/DDBJ databases">
        <title>Vibrio ZSDE26 sp. nov. and Vibrio ZSDZ34 sp. nov., isolated from coastal seawater in Qingdao.</title>
        <authorList>
            <person name="Zhang P."/>
        </authorList>
    </citation>
    <scope>NUCLEOTIDE SEQUENCE</scope>
    <source>
        <strain evidence="1">ZSDZ34</strain>
    </source>
</reference>
<dbReference type="Proteomes" id="UP001139488">
    <property type="component" value="Unassembled WGS sequence"/>
</dbReference>
<sequence>MKVQSTSENKPFRVPSHLLRPLWLRSRESLLDNASIYDPIAAHACNRCELATECLRGNVDQNQLLHVSLAQICDIQVSHFLELNPNGLIINVGAELDTRFYRLDNGRCQWIELDVSENLLWRQKLFHRSERYQLACGSIDDMSWLSQLSISCDGPVLILCEQALLMRGENHIAHFVQSLGCYFSHAELCMVVAGDKAGSQIGKAMGCEQYQHGIHNIAQKAVRWLPWIYSTRLFSPLDQNCRRWARWQRIIAKIPSLKHRLTPVVLRMKW</sequence>
<dbReference type="InterPro" id="IPR016874">
    <property type="entry name" value="TcmP-like"/>
</dbReference>
<keyword evidence="1" id="KW-0489">Methyltransferase</keyword>
<proteinExistence type="predicted"/>
<organism evidence="1 2">
    <name type="scientific">Vibrio gelatinilyticus</name>
    <dbReference type="NCBI Taxonomy" id="2893468"/>
    <lineage>
        <taxon>Bacteria</taxon>
        <taxon>Pseudomonadati</taxon>
        <taxon>Pseudomonadota</taxon>
        <taxon>Gammaproteobacteria</taxon>
        <taxon>Vibrionales</taxon>
        <taxon>Vibrionaceae</taxon>
        <taxon>Vibrio</taxon>
    </lineage>
</organism>
<dbReference type="SUPFAM" id="SSF53335">
    <property type="entry name" value="S-adenosyl-L-methionine-dependent methyltransferases"/>
    <property type="match status" value="1"/>
</dbReference>
<dbReference type="PANTHER" id="PTHR43619">
    <property type="entry name" value="S-ADENOSYL-L-METHIONINE-DEPENDENT METHYLTRANSFERASE YKTD-RELATED"/>
    <property type="match status" value="1"/>
</dbReference>
<dbReference type="EMBL" id="JAJNNZ010000021">
    <property type="protein sequence ID" value="MCJ2378713.1"/>
    <property type="molecule type" value="Genomic_DNA"/>
</dbReference>
<dbReference type="GO" id="GO:0032259">
    <property type="term" value="P:methylation"/>
    <property type="evidence" value="ECO:0007669"/>
    <property type="project" value="UniProtKB-KW"/>
</dbReference>